<feature type="binding site" evidence="13">
    <location>
        <position position="7"/>
    </location>
    <ligand>
        <name>Mg(2+)</name>
        <dbReference type="ChEBI" id="CHEBI:18420"/>
    </ligand>
</feature>
<dbReference type="EC" id="3.1.3.3" evidence="3"/>
<reference evidence="14 15" key="1">
    <citation type="submission" date="2019-01" db="EMBL/GenBank/DDBJ databases">
        <title>Lactibacter flavus gen. nov., sp. nov., a novel bacterium of the family Propionibacteriaceae isolated from raw milk and dairy products.</title>
        <authorList>
            <person name="Huptas C."/>
            <person name="Wenning M."/>
            <person name="Breitenwieser F."/>
            <person name="Doll E."/>
            <person name="Von Neubeck M."/>
            <person name="Busse H.-J."/>
            <person name="Scherer S."/>
        </authorList>
    </citation>
    <scope>NUCLEOTIDE SEQUENCE [LARGE SCALE GENOMIC DNA]</scope>
    <source>
        <strain evidence="14 15">DSM 22130</strain>
    </source>
</reference>
<evidence type="ECO:0000256" key="8">
    <source>
        <dbReference type="ARBA" id="ARBA00023299"/>
    </source>
</evidence>
<dbReference type="InterPro" id="IPR011863">
    <property type="entry name" value="HSK-PSP"/>
</dbReference>
<evidence type="ECO:0000313" key="14">
    <source>
        <dbReference type="EMBL" id="TBT95162.1"/>
    </source>
</evidence>
<evidence type="ECO:0000256" key="9">
    <source>
        <dbReference type="ARBA" id="ARBA00048138"/>
    </source>
</evidence>
<dbReference type="RefSeq" id="WP_131171749.1">
    <property type="nucleotide sequence ID" value="NZ_FXTL01000005.1"/>
</dbReference>
<dbReference type="NCBIfam" id="TIGR02137">
    <property type="entry name" value="HSK-PSP"/>
    <property type="match status" value="1"/>
</dbReference>
<comment type="cofactor">
    <cofactor evidence="13">
        <name>Mg(2+)</name>
        <dbReference type="ChEBI" id="CHEBI:18420"/>
    </cofactor>
    <text evidence="13">Binds 1 Mg(2+) ion per subunit.</text>
</comment>
<evidence type="ECO:0000256" key="5">
    <source>
        <dbReference type="ARBA" id="ARBA00022723"/>
    </source>
</evidence>
<dbReference type="OrthoDB" id="9801134at2"/>
<evidence type="ECO:0000256" key="2">
    <source>
        <dbReference type="ARBA" id="ARBA00009184"/>
    </source>
</evidence>
<feature type="binding site" evidence="12">
    <location>
        <begin position="90"/>
        <end position="91"/>
    </location>
    <ligand>
        <name>substrate</name>
    </ligand>
</feature>
<dbReference type="EMBL" id="SDMR01000006">
    <property type="protein sequence ID" value="TBT95162.1"/>
    <property type="molecule type" value="Genomic_DNA"/>
</dbReference>
<comment type="catalytic activity">
    <reaction evidence="10">
        <text>O-phospho-D-serine + H2O = D-serine + phosphate</text>
        <dbReference type="Rhea" id="RHEA:24873"/>
        <dbReference type="ChEBI" id="CHEBI:15377"/>
        <dbReference type="ChEBI" id="CHEBI:35247"/>
        <dbReference type="ChEBI" id="CHEBI:43474"/>
        <dbReference type="ChEBI" id="CHEBI:58680"/>
        <dbReference type="EC" id="3.1.3.3"/>
    </reaction>
</comment>
<comment type="similarity">
    <text evidence="2">Belongs to the HAD-like hydrolase superfamily. SerB family.</text>
</comment>
<feature type="binding site" evidence="13">
    <location>
        <position position="9"/>
    </location>
    <ligand>
        <name>Mg(2+)</name>
        <dbReference type="ChEBI" id="CHEBI:18420"/>
    </ligand>
</feature>
<keyword evidence="4" id="KW-0028">Amino-acid biosynthesis</keyword>
<evidence type="ECO:0000256" key="4">
    <source>
        <dbReference type="ARBA" id="ARBA00022605"/>
    </source>
</evidence>
<evidence type="ECO:0000256" key="10">
    <source>
        <dbReference type="ARBA" id="ARBA00048523"/>
    </source>
</evidence>
<keyword evidence="8" id="KW-0718">Serine biosynthesis</keyword>
<keyword evidence="6" id="KW-0378">Hydrolase</keyword>
<evidence type="ECO:0000256" key="1">
    <source>
        <dbReference type="ARBA" id="ARBA00005135"/>
    </source>
</evidence>
<dbReference type="InterPro" id="IPR023214">
    <property type="entry name" value="HAD_sf"/>
</dbReference>
<dbReference type="InterPro" id="IPR050582">
    <property type="entry name" value="HAD-like_SerB"/>
</dbReference>
<evidence type="ECO:0000256" key="6">
    <source>
        <dbReference type="ARBA" id="ARBA00022801"/>
    </source>
</evidence>
<accession>A0A4Q9KKY2</accession>
<feature type="binding site" evidence="12">
    <location>
        <position position="132"/>
    </location>
    <ligand>
        <name>substrate</name>
    </ligand>
</feature>
<comment type="pathway">
    <text evidence="1">Amino-acid biosynthesis; L-serine biosynthesis; L-serine from 3-phospho-D-glycerate: step 3/3.</text>
</comment>
<dbReference type="PANTHER" id="PTHR43344">
    <property type="entry name" value="PHOSPHOSERINE PHOSPHATASE"/>
    <property type="match status" value="1"/>
</dbReference>
<keyword evidence="5" id="KW-0479">Metal-binding</keyword>
<feature type="binding site" evidence="13">
    <location>
        <position position="151"/>
    </location>
    <ligand>
        <name>Mg(2+)</name>
        <dbReference type="ChEBI" id="CHEBI:18420"/>
    </ligand>
</feature>
<organism evidence="14 15">
    <name type="scientific">Propioniciclava tarda</name>
    <dbReference type="NCBI Taxonomy" id="433330"/>
    <lineage>
        <taxon>Bacteria</taxon>
        <taxon>Bacillati</taxon>
        <taxon>Actinomycetota</taxon>
        <taxon>Actinomycetes</taxon>
        <taxon>Propionibacteriales</taxon>
        <taxon>Propionibacteriaceae</taxon>
        <taxon>Propioniciclava</taxon>
    </lineage>
</organism>
<name>A0A4Q9KKY2_PROTD</name>
<evidence type="ECO:0000256" key="12">
    <source>
        <dbReference type="PIRSR" id="PIRSR611863-2"/>
    </source>
</evidence>
<dbReference type="NCBIfam" id="NF010109">
    <property type="entry name" value="PRK13582.1"/>
    <property type="match status" value="1"/>
</dbReference>
<dbReference type="GO" id="GO:0006564">
    <property type="term" value="P:L-serine biosynthetic process"/>
    <property type="evidence" value="ECO:0007669"/>
    <property type="project" value="UniProtKB-KW"/>
</dbReference>
<dbReference type="GO" id="GO:0036424">
    <property type="term" value="F:L-phosphoserine phosphatase activity"/>
    <property type="evidence" value="ECO:0007669"/>
    <property type="project" value="TreeGrafter"/>
</dbReference>
<dbReference type="AlphaFoldDB" id="A0A4Q9KKY2"/>
<dbReference type="GO" id="GO:0000287">
    <property type="term" value="F:magnesium ion binding"/>
    <property type="evidence" value="ECO:0007669"/>
    <property type="project" value="TreeGrafter"/>
</dbReference>
<gene>
    <name evidence="14" type="primary">thrH</name>
    <name evidence="14" type="ORF">ET996_06455</name>
</gene>
<comment type="caution">
    <text evidence="14">The sequence shown here is derived from an EMBL/GenBank/DDBJ whole genome shotgun (WGS) entry which is preliminary data.</text>
</comment>
<dbReference type="Pfam" id="PF00702">
    <property type="entry name" value="Hydrolase"/>
    <property type="match status" value="1"/>
</dbReference>
<comment type="catalytic activity">
    <reaction evidence="9">
        <text>O-phospho-L-serine + H2O = L-serine + phosphate</text>
        <dbReference type="Rhea" id="RHEA:21208"/>
        <dbReference type="ChEBI" id="CHEBI:15377"/>
        <dbReference type="ChEBI" id="CHEBI:33384"/>
        <dbReference type="ChEBI" id="CHEBI:43474"/>
        <dbReference type="ChEBI" id="CHEBI:57524"/>
        <dbReference type="EC" id="3.1.3.3"/>
    </reaction>
</comment>
<keyword evidence="14" id="KW-0808">Transferase</keyword>
<dbReference type="InterPro" id="IPR036412">
    <property type="entry name" value="HAD-like_sf"/>
</dbReference>
<dbReference type="Proteomes" id="UP000291933">
    <property type="component" value="Unassembled WGS sequence"/>
</dbReference>
<feature type="binding site" evidence="12">
    <location>
        <position position="46"/>
    </location>
    <ligand>
        <name>substrate</name>
    </ligand>
</feature>
<evidence type="ECO:0000256" key="13">
    <source>
        <dbReference type="PIRSR" id="PIRSR611863-3"/>
    </source>
</evidence>
<evidence type="ECO:0000256" key="11">
    <source>
        <dbReference type="PIRSR" id="PIRSR611863-1"/>
    </source>
</evidence>
<sequence>MLLACLDMEGVLVPEIWVNVAQRTGIEALRRTTRDEPDYDKLMQYRIAVMAEHGVTLSVIQSVISEMGPLPGAREFLDALRRDYQVVILSDTFYQFGMPLMEHLGMPTLFCHHLVVADDMIVGYRLRQPDSKTHAVRALQSLNFTCIATGDSYNDTGMLAQAEAGILFCPPDNVIAEFPQFPVTTNYVDLRAAFDAAAAAL</sequence>
<dbReference type="Gene3D" id="3.90.1470.10">
    <property type="entry name" value="thrh gene product, domain 2"/>
    <property type="match status" value="1"/>
</dbReference>
<feature type="binding site" evidence="12">
    <location>
        <position position="154"/>
    </location>
    <ligand>
        <name>substrate</name>
    </ligand>
</feature>
<keyword evidence="15" id="KW-1185">Reference proteome</keyword>
<dbReference type="GO" id="GO:0016740">
    <property type="term" value="F:transferase activity"/>
    <property type="evidence" value="ECO:0007669"/>
    <property type="project" value="UniProtKB-KW"/>
</dbReference>
<evidence type="ECO:0000313" key="15">
    <source>
        <dbReference type="Proteomes" id="UP000291933"/>
    </source>
</evidence>
<dbReference type="Gene3D" id="3.40.50.1000">
    <property type="entry name" value="HAD superfamily/HAD-like"/>
    <property type="match status" value="1"/>
</dbReference>
<feature type="active site" description="Proton donor" evidence="11">
    <location>
        <position position="9"/>
    </location>
</feature>
<dbReference type="PANTHER" id="PTHR43344:SF2">
    <property type="entry name" value="PHOSPHOSERINE PHOSPHATASE"/>
    <property type="match status" value="1"/>
</dbReference>
<dbReference type="SUPFAM" id="SSF56784">
    <property type="entry name" value="HAD-like"/>
    <property type="match status" value="1"/>
</dbReference>
<feature type="binding site" evidence="12">
    <location>
        <position position="15"/>
    </location>
    <ligand>
        <name>substrate</name>
    </ligand>
</feature>
<keyword evidence="7" id="KW-0460">Magnesium</keyword>
<feature type="active site" description="Nucleophile" evidence="11">
    <location>
        <position position="7"/>
    </location>
</feature>
<proteinExistence type="inferred from homology"/>
<evidence type="ECO:0000256" key="3">
    <source>
        <dbReference type="ARBA" id="ARBA00012640"/>
    </source>
</evidence>
<protein>
    <recommendedName>
        <fullName evidence="3">phosphoserine phosphatase</fullName>
        <ecNumber evidence="3">3.1.3.3</ecNumber>
    </recommendedName>
</protein>
<dbReference type="GO" id="GO:0005737">
    <property type="term" value="C:cytoplasm"/>
    <property type="evidence" value="ECO:0007669"/>
    <property type="project" value="TreeGrafter"/>
</dbReference>
<evidence type="ECO:0000256" key="7">
    <source>
        <dbReference type="ARBA" id="ARBA00022842"/>
    </source>
</evidence>